<organism evidence="7 8">
    <name type="scientific">Oleomonas cavernae</name>
    <dbReference type="NCBI Taxonomy" id="2320859"/>
    <lineage>
        <taxon>Bacteria</taxon>
        <taxon>Pseudomonadati</taxon>
        <taxon>Pseudomonadota</taxon>
        <taxon>Alphaproteobacteria</taxon>
        <taxon>Acetobacterales</taxon>
        <taxon>Acetobacteraceae</taxon>
        <taxon>Oleomonas</taxon>
    </lineage>
</organism>
<dbReference type="PANTHER" id="PTHR43229">
    <property type="entry name" value="NODULATION PROTEIN J"/>
    <property type="match status" value="1"/>
</dbReference>
<evidence type="ECO:0000256" key="5">
    <source>
        <dbReference type="RuleBase" id="RU361157"/>
    </source>
</evidence>
<dbReference type="InterPro" id="IPR051784">
    <property type="entry name" value="Nod_factor_ABC_transporter"/>
</dbReference>
<keyword evidence="5" id="KW-1003">Cell membrane</keyword>
<feature type="transmembrane region" description="Helical" evidence="5">
    <location>
        <begin position="113"/>
        <end position="141"/>
    </location>
</feature>
<protein>
    <recommendedName>
        <fullName evidence="5">Transport permease protein</fullName>
    </recommendedName>
</protein>
<dbReference type="PROSITE" id="PS51012">
    <property type="entry name" value="ABC_TM2"/>
    <property type="match status" value="1"/>
</dbReference>
<dbReference type="InterPro" id="IPR013525">
    <property type="entry name" value="ABC2_TM"/>
</dbReference>
<dbReference type="InterPro" id="IPR047817">
    <property type="entry name" value="ABC2_TM_bact-type"/>
</dbReference>
<evidence type="ECO:0000256" key="4">
    <source>
        <dbReference type="ARBA" id="ARBA00023136"/>
    </source>
</evidence>
<evidence type="ECO:0000256" key="1">
    <source>
        <dbReference type="ARBA" id="ARBA00004141"/>
    </source>
</evidence>
<dbReference type="GO" id="GO:0005886">
    <property type="term" value="C:plasma membrane"/>
    <property type="evidence" value="ECO:0007669"/>
    <property type="project" value="UniProtKB-SubCell"/>
</dbReference>
<evidence type="ECO:0000313" key="7">
    <source>
        <dbReference type="EMBL" id="RJF89096.1"/>
    </source>
</evidence>
<dbReference type="AlphaFoldDB" id="A0A418WGE4"/>
<proteinExistence type="inferred from homology"/>
<feature type="transmembrane region" description="Helical" evidence="5">
    <location>
        <begin position="182"/>
        <end position="201"/>
    </location>
</feature>
<keyword evidence="8" id="KW-1185">Reference proteome</keyword>
<dbReference type="OrthoDB" id="9786643at2"/>
<dbReference type="PANTHER" id="PTHR43229:SF6">
    <property type="entry name" value="ABC-TYPE MULTIDRUG TRANSPORT SYSTEM, PERMEASE COMPONENT"/>
    <property type="match status" value="1"/>
</dbReference>
<dbReference type="GO" id="GO:0140359">
    <property type="term" value="F:ABC-type transporter activity"/>
    <property type="evidence" value="ECO:0007669"/>
    <property type="project" value="InterPro"/>
</dbReference>
<name>A0A418WGE4_9PROT</name>
<evidence type="ECO:0000313" key="8">
    <source>
        <dbReference type="Proteomes" id="UP000284605"/>
    </source>
</evidence>
<evidence type="ECO:0000256" key="3">
    <source>
        <dbReference type="ARBA" id="ARBA00022989"/>
    </source>
</evidence>
<keyword evidence="5" id="KW-0813">Transport</keyword>
<evidence type="ECO:0000256" key="2">
    <source>
        <dbReference type="ARBA" id="ARBA00022692"/>
    </source>
</evidence>
<reference evidence="7 8" key="1">
    <citation type="submission" date="2018-09" db="EMBL/GenBank/DDBJ databases">
        <authorList>
            <person name="Zhu H."/>
        </authorList>
    </citation>
    <scope>NUCLEOTIDE SEQUENCE [LARGE SCALE GENOMIC DNA]</scope>
    <source>
        <strain evidence="7 8">K1W22B-8</strain>
    </source>
</reference>
<accession>A0A418WGE4</accession>
<feature type="transmembrane region" description="Helical" evidence="5">
    <location>
        <begin position="147"/>
        <end position="170"/>
    </location>
</feature>
<keyword evidence="4 5" id="KW-0472">Membrane</keyword>
<feature type="transmembrane region" description="Helical" evidence="5">
    <location>
        <begin position="238"/>
        <end position="260"/>
    </location>
</feature>
<keyword evidence="2 5" id="KW-0812">Transmembrane</keyword>
<comment type="subcellular location">
    <subcellularLocation>
        <location evidence="5">Cell inner membrane</location>
        <topology evidence="5">Multi-pass membrane protein</topology>
    </subcellularLocation>
    <subcellularLocation>
        <location evidence="1">Membrane</location>
        <topology evidence="1">Multi-pass membrane protein</topology>
    </subcellularLocation>
</comment>
<keyword evidence="3 5" id="KW-1133">Transmembrane helix</keyword>
<dbReference type="EMBL" id="QYUK01000011">
    <property type="protein sequence ID" value="RJF89096.1"/>
    <property type="molecule type" value="Genomic_DNA"/>
</dbReference>
<feature type="domain" description="ABC transmembrane type-2" evidence="6">
    <location>
        <begin position="33"/>
        <end position="259"/>
    </location>
</feature>
<comment type="caution">
    <text evidence="5">Lacks conserved residue(s) required for the propagation of feature annotation.</text>
</comment>
<gene>
    <name evidence="7" type="ORF">D3874_20700</name>
</gene>
<comment type="similarity">
    <text evidence="5">Belongs to the ABC-2 integral membrane protein family.</text>
</comment>
<evidence type="ECO:0000259" key="6">
    <source>
        <dbReference type="PROSITE" id="PS51012"/>
    </source>
</evidence>
<dbReference type="RefSeq" id="WP_119780306.1">
    <property type="nucleotide sequence ID" value="NZ_QYUK01000011.1"/>
</dbReference>
<sequence length="274" mass="30125">MTVLTARIRPGLSPGRVGAMVLRYWYLLRSSWPRLLDLVYWPTVQMLTWGFITLSLGTPATIVEQGIGVLLGAALLWDVLLRSQLGTSLSFLEEMYSRNLGHLMASPLRPGEFLIALATIGLLRTLVGMVPTSLLAIWFFGFSVYDMGLSLAAFFFLLVVMGWAIGLFISGLLMRVGLGAEALAWGLIFAIAPLSAVFYPLSTLPGWLQIPARILPSTHVFEGMRALLHDGVIQLDHLAMAAGLDCLYLGLGVWGFFAFYESARDRGRLIQMGE</sequence>
<dbReference type="Pfam" id="PF01061">
    <property type="entry name" value="ABC2_membrane"/>
    <property type="match status" value="1"/>
</dbReference>
<comment type="caution">
    <text evidence="7">The sequence shown here is derived from an EMBL/GenBank/DDBJ whole genome shotgun (WGS) entry which is preliminary data.</text>
</comment>
<dbReference type="Proteomes" id="UP000284605">
    <property type="component" value="Unassembled WGS sequence"/>
</dbReference>